<evidence type="ECO:0000256" key="2">
    <source>
        <dbReference type="ARBA" id="ARBA00022679"/>
    </source>
</evidence>
<dbReference type="AlphaFoldDB" id="A0A517T0S7"/>
<feature type="domain" description="O-methyltransferase C-terminal" evidence="5">
    <location>
        <begin position="142"/>
        <end position="324"/>
    </location>
</feature>
<evidence type="ECO:0000256" key="4">
    <source>
        <dbReference type="SAM" id="MobiDB-lite"/>
    </source>
</evidence>
<organism evidence="6 7">
    <name type="scientific">Stieleria bergensis</name>
    <dbReference type="NCBI Taxonomy" id="2528025"/>
    <lineage>
        <taxon>Bacteria</taxon>
        <taxon>Pseudomonadati</taxon>
        <taxon>Planctomycetota</taxon>
        <taxon>Planctomycetia</taxon>
        <taxon>Pirellulales</taxon>
        <taxon>Pirellulaceae</taxon>
        <taxon>Stieleria</taxon>
    </lineage>
</organism>
<dbReference type="PIRSF" id="PIRSF005739">
    <property type="entry name" value="O-mtase"/>
    <property type="match status" value="1"/>
</dbReference>
<sequence>MSTEPPAGDAGMETPDAETTKASVRASGDRTIQQYQNWMQINAASHLLRAARQCGLIELLQQGQQTLEQVCDRLSLDPESAEPYLACLTSIGIVEQYGEDYALARAGHLLCQYDQDLGDARWENLGEKMQPRQPEPDPGKLAQYRSRLAATQWIHTSAALQAAEILDVANPKHAEWRLLDLGCGAGVWSCAIAHQVPGSTVLAVDQAELLQSAQETANSIELGERYETLAENPITAELPGDAFDLAVLPQLVSCLDDQTAAGLLKSVFAALKAGGRVAIPDLYVGPAKAGLKESLGRLEVSVCTPHGKVRDLRDCDKLLRDAGFTGIQFSYLVASEQGLGMLVAEK</sequence>
<dbReference type="PANTHER" id="PTHR43712:SF2">
    <property type="entry name" value="O-METHYLTRANSFERASE CICE"/>
    <property type="match status" value="1"/>
</dbReference>
<dbReference type="SUPFAM" id="SSF53335">
    <property type="entry name" value="S-adenosyl-L-methionine-dependent methyltransferases"/>
    <property type="match status" value="1"/>
</dbReference>
<dbReference type="InterPro" id="IPR029063">
    <property type="entry name" value="SAM-dependent_MTases_sf"/>
</dbReference>
<evidence type="ECO:0000313" key="7">
    <source>
        <dbReference type="Proteomes" id="UP000315003"/>
    </source>
</evidence>
<reference evidence="6 7" key="1">
    <citation type="submission" date="2019-02" db="EMBL/GenBank/DDBJ databases">
        <title>Deep-cultivation of Planctomycetes and their phenomic and genomic characterization uncovers novel biology.</title>
        <authorList>
            <person name="Wiegand S."/>
            <person name="Jogler M."/>
            <person name="Boedeker C."/>
            <person name="Pinto D."/>
            <person name="Vollmers J."/>
            <person name="Rivas-Marin E."/>
            <person name="Kohn T."/>
            <person name="Peeters S.H."/>
            <person name="Heuer A."/>
            <person name="Rast P."/>
            <person name="Oberbeckmann S."/>
            <person name="Bunk B."/>
            <person name="Jeske O."/>
            <person name="Meyerdierks A."/>
            <person name="Storesund J.E."/>
            <person name="Kallscheuer N."/>
            <person name="Luecker S."/>
            <person name="Lage O.M."/>
            <person name="Pohl T."/>
            <person name="Merkel B.J."/>
            <person name="Hornburger P."/>
            <person name="Mueller R.-W."/>
            <person name="Bruemmer F."/>
            <person name="Labrenz M."/>
            <person name="Spormann A.M."/>
            <person name="Op den Camp H."/>
            <person name="Overmann J."/>
            <person name="Amann R."/>
            <person name="Jetten M.S.M."/>
            <person name="Mascher T."/>
            <person name="Medema M.H."/>
            <person name="Devos D.P."/>
            <person name="Kaster A.-K."/>
            <person name="Ovreas L."/>
            <person name="Rohde M."/>
            <person name="Galperin M.Y."/>
            <person name="Jogler C."/>
        </authorList>
    </citation>
    <scope>NUCLEOTIDE SEQUENCE [LARGE SCALE GENOMIC DNA]</scope>
    <source>
        <strain evidence="6 7">SV_7m_r</strain>
    </source>
</reference>
<dbReference type="InterPro" id="IPR001077">
    <property type="entry name" value="COMT_C"/>
</dbReference>
<gene>
    <name evidence="6" type="ORF">SV7mr_45370</name>
</gene>
<evidence type="ECO:0000256" key="1">
    <source>
        <dbReference type="ARBA" id="ARBA00022603"/>
    </source>
</evidence>
<dbReference type="Pfam" id="PF00891">
    <property type="entry name" value="Methyltransf_2"/>
    <property type="match status" value="1"/>
</dbReference>
<proteinExistence type="predicted"/>
<evidence type="ECO:0000256" key="3">
    <source>
        <dbReference type="ARBA" id="ARBA00022691"/>
    </source>
</evidence>
<protein>
    <recommendedName>
        <fullName evidence="5">O-methyltransferase C-terminal domain-containing protein</fullName>
    </recommendedName>
</protein>
<dbReference type="Gene3D" id="1.10.10.10">
    <property type="entry name" value="Winged helix-like DNA-binding domain superfamily/Winged helix DNA-binding domain"/>
    <property type="match status" value="1"/>
</dbReference>
<keyword evidence="7" id="KW-1185">Reference proteome</keyword>
<name>A0A517T0S7_9BACT</name>
<feature type="region of interest" description="Disordered" evidence="4">
    <location>
        <begin position="1"/>
        <end position="26"/>
    </location>
</feature>
<dbReference type="RefSeq" id="WP_145276446.1">
    <property type="nucleotide sequence ID" value="NZ_CP036272.1"/>
</dbReference>
<dbReference type="Proteomes" id="UP000315003">
    <property type="component" value="Chromosome"/>
</dbReference>
<keyword evidence="2" id="KW-0808">Transferase</keyword>
<evidence type="ECO:0000313" key="6">
    <source>
        <dbReference type="EMBL" id="QDT61996.1"/>
    </source>
</evidence>
<dbReference type="InterPro" id="IPR036388">
    <property type="entry name" value="WH-like_DNA-bd_sf"/>
</dbReference>
<keyword evidence="3" id="KW-0949">S-adenosyl-L-methionine</keyword>
<dbReference type="InterPro" id="IPR016461">
    <property type="entry name" value="COMT-like"/>
</dbReference>
<keyword evidence="1" id="KW-0489">Methyltransferase</keyword>
<dbReference type="Gene3D" id="3.40.50.150">
    <property type="entry name" value="Vaccinia Virus protein VP39"/>
    <property type="match status" value="1"/>
</dbReference>
<dbReference type="EMBL" id="CP036272">
    <property type="protein sequence ID" value="QDT61996.1"/>
    <property type="molecule type" value="Genomic_DNA"/>
</dbReference>
<dbReference type="SUPFAM" id="SSF46785">
    <property type="entry name" value="Winged helix' DNA-binding domain"/>
    <property type="match status" value="1"/>
</dbReference>
<dbReference type="GO" id="GO:0032259">
    <property type="term" value="P:methylation"/>
    <property type="evidence" value="ECO:0007669"/>
    <property type="project" value="UniProtKB-KW"/>
</dbReference>
<dbReference type="CDD" id="cd02440">
    <property type="entry name" value="AdoMet_MTases"/>
    <property type="match status" value="1"/>
</dbReference>
<accession>A0A517T0S7</accession>
<dbReference type="PANTHER" id="PTHR43712">
    <property type="entry name" value="PUTATIVE (AFU_ORTHOLOGUE AFUA_4G14580)-RELATED"/>
    <property type="match status" value="1"/>
</dbReference>
<dbReference type="GO" id="GO:0008171">
    <property type="term" value="F:O-methyltransferase activity"/>
    <property type="evidence" value="ECO:0007669"/>
    <property type="project" value="InterPro"/>
</dbReference>
<dbReference type="OrthoDB" id="242883at2"/>
<dbReference type="InterPro" id="IPR036390">
    <property type="entry name" value="WH_DNA-bd_sf"/>
</dbReference>
<evidence type="ECO:0000259" key="5">
    <source>
        <dbReference type="Pfam" id="PF00891"/>
    </source>
</evidence>